<evidence type="ECO:0000256" key="3">
    <source>
        <dbReference type="ARBA" id="ARBA00022840"/>
    </source>
</evidence>
<dbReference type="GO" id="GO:0006260">
    <property type="term" value="P:DNA replication"/>
    <property type="evidence" value="ECO:0007669"/>
    <property type="project" value="UniProtKB-KW"/>
</dbReference>
<organism evidence="6 7">
    <name type="scientific">Halorhabdus utahensis (strain DSM 12940 / JCM 11049 / AX-2)</name>
    <dbReference type="NCBI Taxonomy" id="519442"/>
    <lineage>
        <taxon>Archaea</taxon>
        <taxon>Methanobacteriati</taxon>
        <taxon>Methanobacteriota</taxon>
        <taxon>Stenosarchaea group</taxon>
        <taxon>Halobacteria</taxon>
        <taxon>Halobacteriales</taxon>
        <taxon>Haloarculaceae</taxon>
        <taxon>Halorhabdus</taxon>
    </lineage>
</organism>
<dbReference type="Gene3D" id="3.40.50.300">
    <property type="entry name" value="P-loop containing nucleotide triphosphate hydrolases"/>
    <property type="match status" value="1"/>
</dbReference>
<dbReference type="KEGG" id="hut:Huta_1271"/>
<dbReference type="PANTHER" id="PTHR35894">
    <property type="entry name" value="GENERAL SECRETION PATHWAY PROTEIN A-RELATED"/>
    <property type="match status" value="1"/>
</dbReference>
<dbReference type="InterPro" id="IPR049945">
    <property type="entry name" value="AAA_22"/>
</dbReference>
<dbReference type="GO" id="GO:0005524">
    <property type="term" value="F:ATP binding"/>
    <property type="evidence" value="ECO:0007669"/>
    <property type="project" value="UniProtKB-KW"/>
</dbReference>
<evidence type="ECO:0000313" key="7">
    <source>
        <dbReference type="Proteomes" id="UP000002071"/>
    </source>
</evidence>
<feature type="domain" description="ORC1/DEAH AAA+ ATPase" evidence="5">
    <location>
        <begin position="117"/>
        <end position="244"/>
    </location>
</feature>
<dbReference type="GO" id="GO:0016887">
    <property type="term" value="F:ATP hydrolysis activity"/>
    <property type="evidence" value="ECO:0007669"/>
    <property type="project" value="InterPro"/>
</dbReference>
<keyword evidence="2" id="KW-0547">Nucleotide-binding</keyword>
<keyword evidence="7" id="KW-1185">Reference proteome</keyword>
<evidence type="ECO:0000313" key="6">
    <source>
        <dbReference type="EMBL" id="ACV11447.1"/>
    </source>
</evidence>
<proteinExistence type="predicted"/>
<dbReference type="EMBL" id="CP001687">
    <property type="protein sequence ID" value="ACV11447.1"/>
    <property type="molecule type" value="Genomic_DNA"/>
</dbReference>
<dbReference type="eggNOG" id="arCOG00472">
    <property type="taxonomic scope" value="Archaea"/>
</dbReference>
<gene>
    <name evidence="6" type="ordered locus">Huta_1271</name>
</gene>
<keyword evidence="1" id="KW-0235">DNA replication</keyword>
<evidence type="ECO:0000256" key="4">
    <source>
        <dbReference type="SAM" id="MobiDB-lite"/>
    </source>
</evidence>
<dbReference type="HOGENOM" id="CLU_838388_0_0_2"/>
<feature type="region of interest" description="Disordered" evidence="4">
    <location>
        <begin position="1"/>
        <end position="20"/>
    </location>
</feature>
<dbReference type="Proteomes" id="UP000002071">
    <property type="component" value="Chromosome"/>
</dbReference>
<dbReference type="PANTHER" id="PTHR35894:SF1">
    <property type="entry name" value="PHOSPHORIBULOKINASE _ URIDINE KINASE FAMILY"/>
    <property type="match status" value="1"/>
</dbReference>
<sequence>MASGGFMGETADEHDQDETGERVEDIVDRLRQLRAADQQRRKHAEAGVVLDQLDAVEERLLAFGRALGGDPDDVAALPFTEEAGRDGMAEPLYVRHDRTLLNQVTSWLLQRQHIGLISGYGTGKTAFREILKRDLGRRDDFVVAHVDNPRETTPRGLYETVLRGAAEAGFEIDPGNYWQVRDGIPWATAETKQAVQEIAEDARAEDVTLLLVVDEIEDLPSDLLSAIQIAGDAGVRLFLSGTPAGKERLQDVKATLDSRLRYYEGIDPFDVEDIAEYIARSLAHFRGEAYDGESPDLFEPTAIADIHERTGGNPRDVRLECRELFTRAAFVWHRTGQDVERIRITPELRHRRFGMGR</sequence>
<evidence type="ECO:0000256" key="1">
    <source>
        <dbReference type="ARBA" id="ARBA00022705"/>
    </source>
</evidence>
<dbReference type="Pfam" id="PF13401">
    <property type="entry name" value="AAA_22"/>
    <property type="match status" value="1"/>
</dbReference>
<keyword evidence="3" id="KW-0067">ATP-binding</keyword>
<dbReference type="InterPro" id="IPR052026">
    <property type="entry name" value="ExeA_AAA_ATPase_DNA-bind"/>
</dbReference>
<name>C7NN47_HALUD</name>
<dbReference type="InterPro" id="IPR027417">
    <property type="entry name" value="P-loop_NTPase"/>
</dbReference>
<accession>C7NN47</accession>
<evidence type="ECO:0000259" key="5">
    <source>
        <dbReference type="Pfam" id="PF13401"/>
    </source>
</evidence>
<protein>
    <recommendedName>
        <fullName evidence="5">ORC1/DEAH AAA+ ATPase domain-containing protein</fullName>
    </recommendedName>
</protein>
<dbReference type="AlphaFoldDB" id="C7NN47"/>
<dbReference type="SUPFAM" id="SSF52540">
    <property type="entry name" value="P-loop containing nucleoside triphosphate hydrolases"/>
    <property type="match status" value="1"/>
</dbReference>
<feature type="compositionally biased region" description="Basic and acidic residues" evidence="4">
    <location>
        <begin position="11"/>
        <end position="20"/>
    </location>
</feature>
<dbReference type="STRING" id="519442.Huta_1271"/>
<reference evidence="6 7" key="1">
    <citation type="journal article" date="2009" name="Stand. Genomic Sci.">
        <title>Complete genome sequence of Halorhabdus utahensis type strain (AX-2).</title>
        <authorList>
            <person name="Anderson I."/>
            <person name="Tindall B.J."/>
            <person name="Pomrenke H."/>
            <person name="Goker M."/>
            <person name="Lapidus A."/>
            <person name="Nolan M."/>
            <person name="Copeland A."/>
            <person name="Glavina Del Rio T."/>
            <person name="Chen F."/>
            <person name="Tice H."/>
            <person name="Cheng J.F."/>
            <person name="Lucas S."/>
            <person name="Chertkov O."/>
            <person name="Bruce D."/>
            <person name="Brettin T."/>
            <person name="Detter J.C."/>
            <person name="Han C."/>
            <person name="Goodwin L."/>
            <person name="Land M."/>
            <person name="Hauser L."/>
            <person name="Chang Y.J."/>
            <person name="Jeffries C.D."/>
            <person name="Pitluck S."/>
            <person name="Pati A."/>
            <person name="Mavromatis K."/>
            <person name="Ivanova N."/>
            <person name="Ovchinnikova G."/>
            <person name="Chen A."/>
            <person name="Palaniappan K."/>
            <person name="Chain P."/>
            <person name="Rohde M."/>
            <person name="Bristow J."/>
            <person name="Eisen J.A."/>
            <person name="Markowitz V."/>
            <person name="Hugenholtz P."/>
            <person name="Kyrpides N.C."/>
            <person name="Klenk H.P."/>
        </authorList>
    </citation>
    <scope>NUCLEOTIDE SEQUENCE [LARGE SCALE GENOMIC DNA]</scope>
    <source>
        <strain evidence="7">DSM 12940 / JCM 11049 / AX-2</strain>
    </source>
</reference>
<evidence type="ECO:0000256" key="2">
    <source>
        <dbReference type="ARBA" id="ARBA00022741"/>
    </source>
</evidence>